<evidence type="ECO:0000313" key="1">
    <source>
        <dbReference type="EMBL" id="KDN14238.1"/>
    </source>
</evidence>
<sequence>MPDIASISKSQLMHSTLNTLPTVIENKQAVATIVCYSLFVFDAGKI</sequence>
<comment type="caution">
    <text evidence="1">The sequence shown here is derived from an EMBL/GenBank/DDBJ whole genome shotgun (WGS) entry which is preliminary data.</text>
</comment>
<name>A0A836MNP2_9NEIS</name>
<gene>
    <name evidence="1" type="ORF">SALWKB29_1728</name>
</gene>
<dbReference type="AlphaFoldDB" id="A0A836MNP2"/>
<dbReference type="Proteomes" id="UP000027170">
    <property type="component" value="Unassembled WGS sequence"/>
</dbReference>
<organism evidence="1 2">
    <name type="scientific">Snodgrassella communis</name>
    <dbReference type="NCBI Taxonomy" id="2946699"/>
    <lineage>
        <taxon>Bacteria</taxon>
        <taxon>Pseudomonadati</taxon>
        <taxon>Pseudomonadota</taxon>
        <taxon>Betaproteobacteria</taxon>
        <taxon>Neisseriales</taxon>
        <taxon>Neisseriaceae</taxon>
        <taxon>Snodgrassella</taxon>
    </lineage>
</organism>
<keyword evidence="2" id="KW-1185">Reference proteome</keyword>
<protein>
    <submittedName>
        <fullName evidence="1">Uncharacterized protein</fullName>
    </submittedName>
</protein>
<evidence type="ECO:0000313" key="2">
    <source>
        <dbReference type="Proteomes" id="UP000027170"/>
    </source>
</evidence>
<reference evidence="1 2" key="1">
    <citation type="submission" date="2014-03" db="EMBL/GenBank/DDBJ databases">
        <title>The genomes of two eusocial bee gut symbionts.</title>
        <authorList>
            <person name="Kwong W.K."/>
            <person name="Engel P."/>
            <person name="Koch H."/>
            <person name="Moran N.A."/>
        </authorList>
    </citation>
    <scope>NUCLEOTIDE SEQUENCE [LARGE SCALE GENOMIC DNA]</scope>
    <source>
        <strain evidence="2">wkB29</strain>
    </source>
</reference>
<dbReference type="EMBL" id="JFZV01000009">
    <property type="protein sequence ID" value="KDN14238.1"/>
    <property type="molecule type" value="Genomic_DNA"/>
</dbReference>
<accession>A0A836MNP2</accession>
<proteinExistence type="predicted"/>